<dbReference type="Gene3D" id="3.30.300.30">
    <property type="match status" value="1"/>
</dbReference>
<dbReference type="InterPro" id="IPR000873">
    <property type="entry name" value="AMP-dep_synth/lig_dom"/>
</dbReference>
<dbReference type="PROSITE" id="PS00455">
    <property type="entry name" value="AMP_BINDING"/>
    <property type="match status" value="1"/>
</dbReference>
<dbReference type="SUPFAM" id="SSF56801">
    <property type="entry name" value="Acetyl-CoA synthetase-like"/>
    <property type="match status" value="1"/>
</dbReference>
<evidence type="ECO:0000313" key="4">
    <source>
        <dbReference type="EMBL" id="SEP27770.1"/>
    </source>
</evidence>
<dbReference type="GO" id="GO:0016878">
    <property type="term" value="F:acid-thiol ligase activity"/>
    <property type="evidence" value="ECO:0007669"/>
    <property type="project" value="UniProtKB-ARBA"/>
</dbReference>
<organism evidence="4 5">
    <name type="scientific">Halogranum amylolyticum</name>
    <dbReference type="NCBI Taxonomy" id="660520"/>
    <lineage>
        <taxon>Archaea</taxon>
        <taxon>Methanobacteriati</taxon>
        <taxon>Methanobacteriota</taxon>
        <taxon>Stenosarchaea group</taxon>
        <taxon>Halobacteria</taxon>
        <taxon>Halobacteriales</taxon>
        <taxon>Haloferacaceae</taxon>
    </lineage>
</organism>
<evidence type="ECO:0000256" key="1">
    <source>
        <dbReference type="SAM" id="MobiDB-lite"/>
    </source>
</evidence>
<feature type="region of interest" description="Disordered" evidence="1">
    <location>
        <begin position="1"/>
        <end position="23"/>
    </location>
</feature>
<feature type="domain" description="AMP-binding enzyme C-terminal" evidence="3">
    <location>
        <begin position="405"/>
        <end position="480"/>
    </location>
</feature>
<reference evidence="5" key="1">
    <citation type="submission" date="2016-10" db="EMBL/GenBank/DDBJ databases">
        <authorList>
            <person name="Varghese N."/>
            <person name="Submissions S."/>
        </authorList>
    </citation>
    <scope>NUCLEOTIDE SEQUENCE [LARGE SCALE GENOMIC DNA]</scope>
    <source>
        <strain evidence="5">CGMCC 1.10121</strain>
    </source>
</reference>
<dbReference type="InterPro" id="IPR025110">
    <property type="entry name" value="AMP-bd_C"/>
</dbReference>
<feature type="domain" description="AMP-dependent synthetase/ligase" evidence="2">
    <location>
        <begin position="8"/>
        <end position="351"/>
    </location>
</feature>
<proteinExistence type="predicted"/>
<dbReference type="PANTHER" id="PTHR43767:SF1">
    <property type="entry name" value="NONRIBOSOMAL PEPTIDE SYNTHASE PES1 (EUROFUNG)-RELATED"/>
    <property type="match status" value="1"/>
</dbReference>
<dbReference type="Pfam" id="PF13193">
    <property type="entry name" value="AMP-binding_C"/>
    <property type="match status" value="1"/>
</dbReference>
<gene>
    <name evidence="4" type="ORF">SAMN04487948_13122</name>
</gene>
<name>A0A1H8WJC8_9EURY</name>
<dbReference type="InterPro" id="IPR042099">
    <property type="entry name" value="ANL_N_sf"/>
</dbReference>
<dbReference type="EMBL" id="FODV01000031">
    <property type="protein sequence ID" value="SEP27770.1"/>
    <property type="molecule type" value="Genomic_DNA"/>
</dbReference>
<keyword evidence="5" id="KW-1185">Reference proteome</keyword>
<dbReference type="Proteomes" id="UP000199126">
    <property type="component" value="Unassembled WGS sequence"/>
</dbReference>
<evidence type="ECO:0000259" key="2">
    <source>
        <dbReference type="Pfam" id="PF00501"/>
    </source>
</evidence>
<evidence type="ECO:0000259" key="3">
    <source>
        <dbReference type="Pfam" id="PF13193"/>
    </source>
</evidence>
<evidence type="ECO:0000313" key="5">
    <source>
        <dbReference type="Proteomes" id="UP000199126"/>
    </source>
</evidence>
<protein>
    <submittedName>
        <fullName evidence="4">Long-chain acyl-CoA synthetase</fullName>
    </submittedName>
</protein>
<sequence>MNFATHVDTAARNAPRAPAVGDEHESVTFEQLARRSDRIGDALARRGVKVDDHVALSMPNSVAFVCTYLGVLKRGAVAVPLNRRFTDEQTEYVLTDSDTTAVVTDARHDIPAPGDGETYRYAELLDAGTSSYKAVPRRTEQLAELLYTSGTTGAPKGVYHTHGNLDANAHGYIRCNRWSRDDIALTVCQCFHVTGLNITTTPFLALEAENRLLAEWDVDAALASLERHEVTYTFLIPTMIVELLDHESIGEYDLTSLQTVGVGGSPMPEKRIDEVEATLGCTLVEGYGMTETTPLATMNRPDDAGRKAGSVGRPVADAVAVRIEDVRTREPVDRGERGELLWRGDTVTPRYNRNQLTENAFVERDGRRWLRSGDVGWRDEEGFVYVVDRLEDMFTTGCGDVYPHEIEGVIYELDPVQEVAIVDSTDDVRGTTVTSVVKCRDDDAVSAAEIRRVCERHLESHEVPDKVLFVDVLPRTATGKLDRRALRNEFG</sequence>
<dbReference type="Pfam" id="PF00501">
    <property type="entry name" value="AMP-binding"/>
    <property type="match status" value="1"/>
</dbReference>
<accession>A0A1H8WJC8</accession>
<dbReference type="InterPro" id="IPR050237">
    <property type="entry name" value="ATP-dep_AMP-bd_enzyme"/>
</dbReference>
<dbReference type="Gene3D" id="3.40.50.12780">
    <property type="entry name" value="N-terminal domain of ligase-like"/>
    <property type="match status" value="1"/>
</dbReference>
<dbReference type="OrthoDB" id="193284at2157"/>
<dbReference type="InterPro" id="IPR045851">
    <property type="entry name" value="AMP-bd_C_sf"/>
</dbReference>
<dbReference type="InterPro" id="IPR020845">
    <property type="entry name" value="AMP-binding_CS"/>
</dbReference>
<dbReference type="AlphaFoldDB" id="A0A1H8WJC8"/>
<dbReference type="RefSeq" id="WP_089827892.1">
    <property type="nucleotide sequence ID" value="NZ_FODV01000031.1"/>
</dbReference>
<dbReference type="PANTHER" id="PTHR43767">
    <property type="entry name" value="LONG-CHAIN-FATTY-ACID--COA LIGASE"/>
    <property type="match status" value="1"/>
</dbReference>